<feature type="compositionally biased region" description="Basic residues" evidence="1">
    <location>
        <begin position="814"/>
        <end position="827"/>
    </location>
</feature>
<evidence type="ECO:0000256" key="1">
    <source>
        <dbReference type="SAM" id="MobiDB-lite"/>
    </source>
</evidence>
<protein>
    <submittedName>
        <fullName evidence="2">Midasin (Dynein-related AAA-ATPase MDN1) (MIDAS-containing protein)</fullName>
    </submittedName>
</protein>
<accession>A0ABP0M8C7</accession>
<feature type="compositionally biased region" description="Basic and acidic residues" evidence="1">
    <location>
        <begin position="951"/>
        <end position="961"/>
    </location>
</feature>
<organism evidence="2 3">
    <name type="scientific">Durusdinium trenchii</name>
    <dbReference type="NCBI Taxonomy" id="1381693"/>
    <lineage>
        <taxon>Eukaryota</taxon>
        <taxon>Sar</taxon>
        <taxon>Alveolata</taxon>
        <taxon>Dinophyceae</taxon>
        <taxon>Suessiales</taxon>
        <taxon>Symbiodiniaceae</taxon>
        <taxon>Durusdinium</taxon>
    </lineage>
</organism>
<feature type="compositionally biased region" description="Acidic residues" evidence="1">
    <location>
        <begin position="1003"/>
        <end position="1030"/>
    </location>
</feature>
<comment type="caution">
    <text evidence="2">The sequence shown here is derived from an EMBL/GenBank/DDBJ whole genome shotgun (WGS) entry which is preliminary data.</text>
</comment>
<feature type="compositionally biased region" description="Basic and acidic residues" evidence="1">
    <location>
        <begin position="1165"/>
        <end position="1197"/>
    </location>
</feature>
<keyword evidence="3" id="KW-1185">Reference proteome</keyword>
<evidence type="ECO:0000313" key="2">
    <source>
        <dbReference type="EMBL" id="CAK9047741.1"/>
    </source>
</evidence>
<feature type="compositionally biased region" description="Acidic residues" evidence="1">
    <location>
        <begin position="848"/>
        <end position="859"/>
    </location>
</feature>
<feature type="region of interest" description="Disordered" evidence="1">
    <location>
        <begin position="696"/>
        <end position="1329"/>
    </location>
</feature>
<feature type="compositionally biased region" description="Basic and acidic residues" evidence="1">
    <location>
        <begin position="798"/>
        <end position="813"/>
    </location>
</feature>
<feature type="compositionally biased region" description="Basic and acidic residues" evidence="1">
    <location>
        <begin position="1062"/>
        <end position="1099"/>
    </location>
</feature>
<name>A0ABP0M8C7_9DINO</name>
<feature type="compositionally biased region" description="Basic and acidic residues" evidence="1">
    <location>
        <begin position="1229"/>
        <end position="1242"/>
    </location>
</feature>
<sequence>MMGRRKKTADPSFATHVSFFENIAVDQDCNIIENVTEYDEQIVKDALPAFSVTAVKVDPRVFGLGVARARIYIIAIRRSKLRWKPGFCLEDFMDSVTAQVTLQSTDYFWKKLPPQNLSRSDDTRLQNDGMKTFTFQGFQELELKDQNLKDYQGSRYKHMVDLSQLARNNRGRGETIDNAAHKRCLTGAELLASHTLPTTPAQAKWAGTPQLALDSVKETNQVCMSGNAMNATGGAELHSVPFLAMTLLKPSDGFPLLQDWLTIATDIFHQGFEGWRECVEVRCLDGSSLGKPLQYACLTPTKGITRSSIIMFGILFTFYNFKDKMTDEEVNDFSRWLKSLCSFRVKLMVDPIPELDFRRLQIHEQQAEKQRKNPLQKTMIFGRRAAELVLLEPGKEHMPAAAPSKVTFDLVDQRLETMSKDSRKMAFDADCLKLTRDVAQLGRLYDEEAKNARSNRLQRVLHLKHQNCLGGKVVSSYMDMNMRCVSGKNPDLETAAEKFIKDLGEHEKFAGYLVWLDYTKFGKLTGGELNDTCSLMASILESAQYLAGKAAPQEILTSLFVKVDIPADGVVGLLNLSPYDTWLELTAHEWPLNHADWKRGHHLMGSNVEKYTPQFSSTEVDTSKFPLQVVKLDTIPGKSGWSKYKVTLPQSFRTLHYGDILYGSEWRELISDFDKRNEEGVVVEAKEEATLQEVAEVSKSLPMTSAVSNEKTNPTIPTEEVDSLSHRLKESLEVKRGRPRKEPKPNEEDAGPTPNEPPKVPKEEKKADEQEEEGKVEKPKIGVARAIGNHVGNANQQKKTEEKKKKQDKDSKKKGSQAKTKTAKKKKMSEEEDSLDSDEEINGSQDSQDGDGDDSEEAAADCVKPRRLSKEFNKASSKAEEKGRKFSGTGKKKDPKAPKGKTASEDEGENMEAEEAKLKQQKGRKKDQKVTKEETGAEHEKSQVAKTRKKGEKDQEKERLKSGKLSGAGKSGKGMTKTKRDEETAARKKRSKKDVESDKKGDDEDMEEEEEEEAADYEEETELEDDEEDSKNEKKVAKEGKKKEKQTLGKSNRRQKPSPVQKGDDEEKAAAEEKEEGKLQKKAKRSNEAGKKEAHKKGEDNDEDAEEKEEKKRSTKPPKGNKRPKPEETAEAEETQVAKKAKKAKMDDEENQPKRGKFSGTGKAMLKDKQAKAGKQRSKEDGQKKEDEKPAKRSQPKDDEDETAAEDEEETSEEAADKEGQINLKKRKTDKEEAAAGEESKAAKNRKKKTEDKEEEAEENPKSSSHGKRADKTKTGKKMQKREDKESKEEGEEKEADSEEESEEEEKEADEEEEAPAGKRKALGKKTKGDVMRDSFHQFIKEKMNALRVEHPEWWKVSETRANSIRNMSQTQREGDYLKTCAWTSDMERVVLEMPNESGKGTKDSEVSTIRELLHEMEEEEVIDVTLNADTNILPVVPSVIDKYFEVGFAG</sequence>
<gene>
    <name evidence="2" type="ORF">SCF082_LOCUS26696</name>
</gene>
<feature type="compositionally biased region" description="Acidic residues" evidence="1">
    <location>
        <begin position="830"/>
        <end position="841"/>
    </location>
</feature>
<feature type="compositionally biased region" description="Acidic residues" evidence="1">
    <location>
        <begin position="1198"/>
        <end position="1214"/>
    </location>
</feature>
<feature type="compositionally biased region" description="Acidic residues" evidence="1">
    <location>
        <begin position="1289"/>
        <end position="1315"/>
    </location>
</feature>
<feature type="compositionally biased region" description="Basic and acidic residues" evidence="1">
    <location>
        <begin position="1031"/>
        <end position="1047"/>
    </location>
</feature>
<reference evidence="2 3" key="1">
    <citation type="submission" date="2024-02" db="EMBL/GenBank/DDBJ databases">
        <authorList>
            <person name="Chen Y."/>
            <person name="Shah S."/>
            <person name="Dougan E. K."/>
            <person name="Thang M."/>
            <person name="Chan C."/>
        </authorList>
    </citation>
    <scope>NUCLEOTIDE SEQUENCE [LARGE SCALE GENOMIC DNA]</scope>
</reference>
<dbReference type="EMBL" id="CAXAMM010020335">
    <property type="protein sequence ID" value="CAK9047741.1"/>
    <property type="molecule type" value="Genomic_DNA"/>
</dbReference>
<evidence type="ECO:0000313" key="3">
    <source>
        <dbReference type="Proteomes" id="UP001642464"/>
    </source>
</evidence>
<feature type="compositionally biased region" description="Basic and acidic residues" evidence="1">
    <location>
        <begin position="993"/>
        <end position="1002"/>
    </location>
</feature>
<feature type="compositionally biased region" description="Polar residues" evidence="1">
    <location>
        <begin position="701"/>
        <end position="716"/>
    </location>
</feature>
<feature type="compositionally biased region" description="Basic and acidic residues" evidence="1">
    <location>
        <begin position="868"/>
        <end position="884"/>
    </location>
</feature>
<proteinExistence type="predicted"/>
<feature type="compositionally biased region" description="Basic and acidic residues" evidence="1">
    <location>
        <begin position="928"/>
        <end position="943"/>
    </location>
</feature>
<feature type="compositionally biased region" description="Basic and acidic residues" evidence="1">
    <location>
        <begin position="723"/>
        <end position="747"/>
    </location>
</feature>
<feature type="compositionally biased region" description="Basic residues" evidence="1">
    <location>
        <begin position="1113"/>
        <end position="1123"/>
    </location>
</feature>
<dbReference type="Proteomes" id="UP001642464">
    <property type="component" value="Unassembled WGS sequence"/>
</dbReference>
<feature type="compositionally biased region" description="Basic and acidic residues" evidence="1">
    <location>
        <begin position="759"/>
        <end position="780"/>
    </location>
</feature>